<dbReference type="OrthoDB" id="1908178at2759"/>
<feature type="compositionally biased region" description="Polar residues" evidence="4">
    <location>
        <begin position="15"/>
        <end position="25"/>
    </location>
</feature>
<dbReference type="Gene3D" id="1.25.40.10">
    <property type="entry name" value="Tetratricopeptide repeat domain"/>
    <property type="match status" value="3"/>
</dbReference>
<accession>A0A835IXX8</accession>
<dbReference type="GO" id="GO:0003729">
    <property type="term" value="F:mRNA binding"/>
    <property type="evidence" value="ECO:0007669"/>
    <property type="project" value="UniProtKB-ARBA"/>
</dbReference>
<feature type="repeat" description="PPR" evidence="3">
    <location>
        <begin position="247"/>
        <end position="281"/>
    </location>
</feature>
<feature type="region of interest" description="Disordered" evidence="4">
    <location>
        <begin position="1"/>
        <end position="25"/>
    </location>
</feature>
<gene>
    <name evidence="5" type="ORF">IFM89_022836</name>
</gene>
<organism evidence="5 6">
    <name type="scientific">Coptis chinensis</name>
    <dbReference type="NCBI Taxonomy" id="261450"/>
    <lineage>
        <taxon>Eukaryota</taxon>
        <taxon>Viridiplantae</taxon>
        <taxon>Streptophyta</taxon>
        <taxon>Embryophyta</taxon>
        <taxon>Tracheophyta</taxon>
        <taxon>Spermatophyta</taxon>
        <taxon>Magnoliopsida</taxon>
        <taxon>Ranunculales</taxon>
        <taxon>Ranunculaceae</taxon>
        <taxon>Coptidoideae</taxon>
        <taxon>Coptis</taxon>
    </lineage>
</organism>
<evidence type="ECO:0000313" key="6">
    <source>
        <dbReference type="Proteomes" id="UP000631114"/>
    </source>
</evidence>
<dbReference type="PANTHER" id="PTHR45717:SF3">
    <property type="entry name" value="OS04G0544400 PROTEIN"/>
    <property type="match status" value="1"/>
</dbReference>
<evidence type="ECO:0000256" key="2">
    <source>
        <dbReference type="ARBA" id="ARBA00022737"/>
    </source>
</evidence>
<dbReference type="Pfam" id="PF13041">
    <property type="entry name" value="PPR_2"/>
    <property type="match status" value="1"/>
</dbReference>
<proteinExistence type="inferred from homology"/>
<evidence type="ECO:0000313" key="5">
    <source>
        <dbReference type="EMBL" id="KAF9625439.1"/>
    </source>
</evidence>
<reference evidence="5 6" key="1">
    <citation type="submission" date="2020-10" db="EMBL/GenBank/DDBJ databases">
        <title>The Coptis chinensis genome and diversification of protoberbering-type alkaloids.</title>
        <authorList>
            <person name="Wang B."/>
            <person name="Shu S."/>
            <person name="Song C."/>
            <person name="Liu Y."/>
        </authorList>
    </citation>
    <scope>NUCLEOTIDE SEQUENCE [LARGE SCALE GENOMIC DNA]</scope>
    <source>
        <strain evidence="5">HL-2020</strain>
        <tissue evidence="5">Leaf</tissue>
    </source>
</reference>
<dbReference type="SUPFAM" id="SSF48452">
    <property type="entry name" value="TPR-like"/>
    <property type="match status" value="1"/>
</dbReference>
<dbReference type="NCBIfam" id="TIGR00756">
    <property type="entry name" value="PPR"/>
    <property type="match status" value="2"/>
</dbReference>
<dbReference type="FunFam" id="1.25.40.10:FF:000516">
    <property type="entry name" value="Pentatricopeptide repeat-containing protein"/>
    <property type="match status" value="1"/>
</dbReference>
<feature type="repeat" description="PPR" evidence="3">
    <location>
        <begin position="212"/>
        <end position="246"/>
    </location>
</feature>
<feature type="repeat" description="PPR" evidence="3">
    <location>
        <begin position="177"/>
        <end position="211"/>
    </location>
</feature>
<protein>
    <recommendedName>
        <fullName evidence="7">Pentatricopeptide repeat-containing protein</fullName>
    </recommendedName>
</protein>
<feature type="compositionally biased region" description="Low complexity" evidence="4">
    <location>
        <begin position="1"/>
        <end position="14"/>
    </location>
</feature>
<dbReference type="Pfam" id="PF01535">
    <property type="entry name" value="PPR"/>
    <property type="match status" value="3"/>
</dbReference>
<keyword evidence="2" id="KW-0677">Repeat</keyword>
<dbReference type="PROSITE" id="PS51375">
    <property type="entry name" value="PPR"/>
    <property type="match status" value="3"/>
</dbReference>
<name>A0A835IXX8_9MAGN</name>
<dbReference type="PANTHER" id="PTHR45717">
    <property type="entry name" value="OS12G0527900 PROTEIN"/>
    <property type="match status" value="1"/>
</dbReference>
<evidence type="ECO:0000256" key="4">
    <source>
        <dbReference type="SAM" id="MobiDB-lite"/>
    </source>
</evidence>
<keyword evidence="6" id="KW-1185">Reference proteome</keyword>
<dbReference type="EMBL" id="JADFTS010000001">
    <property type="protein sequence ID" value="KAF9625439.1"/>
    <property type="molecule type" value="Genomic_DNA"/>
</dbReference>
<dbReference type="GO" id="GO:0005739">
    <property type="term" value="C:mitochondrion"/>
    <property type="evidence" value="ECO:0007669"/>
    <property type="project" value="TreeGrafter"/>
</dbReference>
<dbReference type="Proteomes" id="UP000631114">
    <property type="component" value="Unassembled WGS sequence"/>
</dbReference>
<dbReference type="InterPro" id="IPR002885">
    <property type="entry name" value="PPR_rpt"/>
</dbReference>
<evidence type="ECO:0000256" key="3">
    <source>
        <dbReference type="PROSITE-ProRule" id="PRU00708"/>
    </source>
</evidence>
<evidence type="ECO:0000256" key="1">
    <source>
        <dbReference type="ARBA" id="ARBA00007626"/>
    </source>
</evidence>
<dbReference type="FunFam" id="1.25.40.10:FF:000253">
    <property type="entry name" value="Pentatricopeptide repeat-containing protein"/>
    <property type="match status" value="1"/>
</dbReference>
<dbReference type="AlphaFoldDB" id="A0A835IXX8"/>
<comment type="caution">
    <text evidence="5">The sequence shown here is derived from an EMBL/GenBank/DDBJ whole genome shotgun (WGS) entry which is preliminary data.</text>
</comment>
<comment type="similarity">
    <text evidence="1">Belongs to the PPR family. P subfamily.</text>
</comment>
<dbReference type="InterPro" id="IPR011990">
    <property type="entry name" value="TPR-like_helical_dom_sf"/>
</dbReference>
<sequence length="544" mass="61953">MLLQISSSSSSSSSFQHRPISSTSSYSKPIPWFNPTSIQNPHNKNHSISCWIPKVYNNKKKTTAKKYESKPLHKWTGVYKRISLLENPDVGSAFVLDQFDKEGKSLSRWELCRVVKELRKFRRFKLALEVYEWMNEREDRFALSSSDAAIQLDLISKVRGVASSEEYFSNLPGTLKDKRTHGSLLNAYVRARMKEKAEALVEDIKNKGYALHPLPYNVMMTLYMKHKDYDKAISMVTEMMDKNISPDIYSYNIWITACGSMGSTEKMEEVLERMKMDSTVSPNWTTYSTMATMYMNLGQLDKAKASLRMVEGSITGRERIPFHYLLSLYGSIGEKEEVYRIWNTYKSSFPTIPNLGYHSMIGSLVRLDDIEGAVKIYEEWLPHRSTYDPRICNLVLGWYVKKGMLEKAGDFLDQVLEVGGKANAYTWELLAEGHINEKHIYEALSCVKKATLAEGGKGWRPKPTFVSCFLSLCEHHSDNASKEVFMDLLKQLGCLEDEAYMLLVNSNGKADFGLDVSVDKDGFDSDNDEDSGADMLLNQLEGSL</sequence>
<evidence type="ECO:0008006" key="7">
    <source>
        <dbReference type="Google" id="ProtNLM"/>
    </source>
</evidence>